<gene>
    <name evidence="1" type="ORF">DCAF_LOCUS7642</name>
</gene>
<dbReference type="AlphaFoldDB" id="A0AAV1R7E5"/>
<evidence type="ECO:0000313" key="1">
    <source>
        <dbReference type="EMBL" id="CAK7329877.1"/>
    </source>
</evidence>
<comment type="caution">
    <text evidence="1">The sequence shown here is derived from an EMBL/GenBank/DDBJ whole genome shotgun (WGS) entry which is preliminary data.</text>
</comment>
<name>A0AAV1R7E5_9ROSI</name>
<reference evidence="1 2" key="1">
    <citation type="submission" date="2024-01" db="EMBL/GenBank/DDBJ databases">
        <authorList>
            <person name="Waweru B."/>
        </authorList>
    </citation>
    <scope>NUCLEOTIDE SEQUENCE [LARGE SCALE GENOMIC DNA]</scope>
</reference>
<sequence>MAIDEAEGSVWLVWKSANSRESFIPDKAKSQSTYKRAFKAEGGLLTQSTRPPTLST</sequence>
<evidence type="ECO:0000313" key="2">
    <source>
        <dbReference type="Proteomes" id="UP001314170"/>
    </source>
</evidence>
<keyword evidence="2" id="KW-1185">Reference proteome</keyword>
<accession>A0AAV1R7E5</accession>
<protein>
    <submittedName>
        <fullName evidence="1">Uncharacterized protein</fullName>
    </submittedName>
</protein>
<proteinExistence type="predicted"/>
<dbReference type="EMBL" id="CAWUPB010000913">
    <property type="protein sequence ID" value="CAK7329877.1"/>
    <property type="molecule type" value="Genomic_DNA"/>
</dbReference>
<organism evidence="1 2">
    <name type="scientific">Dovyalis caffra</name>
    <dbReference type="NCBI Taxonomy" id="77055"/>
    <lineage>
        <taxon>Eukaryota</taxon>
        <taxon>Viridiplantae</taxon>
        <taxon>Streptophyta</taxon>
        <taxon>Embryophyta</taxon>
        <taxon>Tracheophyta</taxon>
        <taxon>Spermatophyta</taxon>
        <taxon>Magnoliopsida</taxon>
        <taxon>eudicotyledons</taxon>
        <taxon>Gunneridae</taxon>
        <taxon>Pentapetalae</taxon>
        <taxon>rosids</taxon>
        <taxon>fabids</taxon>
        <taxon>Malpighiales</taxon>
        <taxon>Salicaceae</taxon>
        <taxon>Flacourtieae</taxon>
        <taxon>Dovyalis</taxon>
    </lineage>
</organism>
<dbReference type="Proteomes" id="UP001314170">
    <property type="component" value="Unassembled WGS sequence"/>
</dbReference>